<evidence type="ECO:0000256" key="6">
    <source>
        <dbReference type="ARBA" id="ARBA00023136"/>
    </source>
</evidence>
<feature type="transmembrane region" description="Helical" evidence="7">
    <location>
        <begin position="325"/>
        <end position="345"/>
    </location>
</feature>
<feature type="transmembrane region" description="Helical" evidence="7">
    <location>
        <begin position="168"/>
        <end position="193"/>
    </location>
</feature>
<dbReference type="EMBL" id="JBBMQX010000002">
    <property type="protein sequence ID" value="MEM5531621.1"/>
    <property type="molecule type" value="Genomic_DNA"/>
</dbReference>
<keyword evidence="3" id="KW-1003">Cell membrane</keyword>
<dbReference type="PANTHER" id="PTHR30250:SF10">
    <property type="entry name" value="LIPOPOLYSACCHARIDE BIOSYNTHESIS PROTEIN WZXC"/>
    <property type="match status" value="1"/>
</dbReference>
<feature type="transmembrane region" description="Helical" evidence="7">
    <location>
        <begin position="377"/>
        <end position="400"/>
    </location>
</feature>
<proteinExistence type="inferred from homology"/>
<keyword evidence="4 7" id="KW-0812">Transmembrane</keyword>
<evidence type="ECO:0000313" key="8">
    <source>
        <dbReference type="EMBL" id="MEM5531621.1"/>
    </source>
</evidence>
<evidence type="ECO:0000256" key="1">
    <source>
        <dbReference type="ARBA" id="ARBA00004651"/>
    </source>
</evidence>
<feature type="transmembrane region" description="Helical" evidence="7">
    <location>
        <begin position="437"/>
        <end position="461"/>
    </location>
</feature>
<keyword evidence="9" id="KW-1185">Reference proteome</keyword>
<feature type="transmembrane region" description="Helical" evidence="7">
    <location>
        <begin position="12"/>
        <end position="33"/>
    </location>
</feature>
<dbReference type="Pfam" id="PF13440">
    <property type="entry name" value="Polysacc_synt_3"/>
    <property type="match status" value="1"/>
</dbReference>
<organism evidence="8 9">
    <name type="scientific">Pseudoalteromonas arctica</name>
    <dbReference type="NCBI Taxonomy" id="394751"/>
    <lineage>
        <taxon>Bacteria</taxon>
        <taxon>Pseudomonadati</taxon>
        <taxon>Pseudomonadota</taxon>
        <taxon>Gammaproteobacteria</taxon>
        <taxon>Alteromonadales</taxon>
        <taxon>Pseudoalteromonadaceae</taxon>
        <taxon>Pseudoalteromonas</taxon>
    </lineage>
</organism>
<evidence type="ECO:0000313" key="9">
    <source>
        <dbReference type="Proteomes" id="UP001457661"/>
    </source>
</evidence>
<feature type="transmembrane region" description="Helical" evidence="7">
    <location>
        <begin position="112"/>
        <end position="132"/>
    </location>
</feature>
<reference evidence="8 9" key="1">
    <citation type="submission" date="2024-03" db="EMBL/GenBank/DDBJ databases">
        <title>Community enrichment and isolation of bacterial strains for fucoidan degradation.</title>
        <authorList>
            <person name="Sichert A."/>
        </authorList>
    </citation>
    <scope>NUCLEOTIDE SEQUENCE [LARGE SCALE GENOMIC DNA]</scope>
    <source>
        <strain evidence="8 9">AS26</strain>
    </source>
</reference>
<evidence type="ECO:0000256" key="7">
    <source>
        <dbReference type="SAM" id="Phobius"/>
    </source>
</evidence>
<accession>A0ABU9TD25</accession>
<evidence type="ECO:0000256" key="3">
    <source>
        <dbReference type="ARBA" id="ARBA00022475"/>
    </source>
</evidence>
<evidence type="ECO:0000256" key="2">
    <source>
        <dbReference type="ARBA" id="ARBA00007430"/>
    </source>
</evidence>
<keyword evidence="6 7" id="KW-0472">Membrane</keyword>
<dbReference type="Proteomes" id="UP001457661">
    <property type="component" value="Unassembled WGS sequence"/>
</dbReference>
<evidence type="ECO:0000256" key="5">
    <source>
        <dbReference type="ARBA" id="ARBA00022989"/>
    </source>
</evidence>
<feature type="transmembrane region" description="Helical" evidence="7">
    <location>
        <begin position="144"/>
        <end position="162"/>
    </location>
</feature>
<comment type="similarity">
    <text evidence="2">Belongs to the polysaccharide synthase family.</text>
</comment>
<feature type="transmembrane region" description="Helical" evidence="7">
    <location>
        <begin position="407"/>
        <end position="431"/>
    </location>
</feature>
<feature type="transmembrane region" description="Helical" evidence="7">
    <location>
        <begin position="352"/>
        <end position="371"/>
    </location>
</feature>
<comment type="subcellular location">
    <subcellularLocation>
        <location evidence="1">Cell membrane</location>
        <topology evidence="1">Multi-pass membrane protein</topology>
    </subcellularLocation>
</comment>
<gene>
    <name evidence="8" type="ORF">WNY57_04180</name>
</gene>
<protein>
    <submittedName>
        <fullName evidence="8">Oligosaccharide flippase family protein</fullName>
    </submittedName>
</protein>
<feature type="transmembrane region" description="Helical" evidence="7">
    <location>
        <begin position="76"/>
        <end position="100"/>
    </location>
</feature>
<name>A0ABU9TD25_9GAMM</name>
<dbReference type="InterPro" id="IPR050833">
    <property type="entry name" value="Poly_Biosynth_Transport"/>
</dbReference>
<feature type="transmembrane region" description="Helical" evidence="7">
    <location>
        <begin position="286"/>
        <end position="305"/>
    </location>
</feature>
<feature type="transmembrane region" description="Helical" evidence="7">
    <location>
        <begin position="39"/>
        <end position="64"/>
    </location>
</feature>
<dbReference type="RefSeq" id="WP_342879255.1">
    <property type="nucleotide sequence ID" value="NZ_JBBMQX010000002.1"/>
</dbReference>
<keyword evidence="5 7" id="KW-1133">Transmembrane helix</keyword>
<evidence type="ECO:0000256" key="4">
    <source>
        <dbReference type="ARBA" id="ARBA00022692"/>
    </source>
</evidence>
<comment type="caution">
    <text evidence="8">The sequence shown here is derived from an EMBL/GenBank/DDBJ whole genome shotgun (WGS) entry which is preliminary data.</text>
</comment>
<dbReference type="PANTHER" id="PTHR30250">
    <property type="entry name" value="PST FAMILY PREDICTED COLANIC ACID TRANSPORTER"/>
    <property type="match status" value="1"/>
</dbReference>
<sequence length="483" mass="54471">MKSVFSSIGVMAALTISSKLIRLIILMITARFLTSEDFGVVAAFTMVYTLAYVISEMGIVRTIIQRPIISDKHIGSALFISLTICISVSISLFLFSGYIAALVNIPQIMLPLKISSLMFLILGFSNVCSAIFQKNNQILLIGKLQAYGTIFGNVFVTVPLLYFDLGYWSIIIGLWVSELLSIVVITFLGWKLLSFKMRINECMEIIKYSVAFFFNHTLTVLSQQIDIAIVSRYFGSAILGDYSRAMQLITFPNQIYMLVVDRVVFPVMAKMESDKEKLVNFFTKTFSVLSLVLCIGVLILVFGAKEIVIVMMGSGWERVSDLLSILAYIIIFRALTSYMNSFLAAYGLVKLLTYKQILSLGLMCLTIYFLTPYGIDFLAYGVVGSSMLQFFITVFCIVYFTEFKTSYLIEALLPTVLTTFFIASFYSFFYYTFALSGLLNICITVTTYTLIGFFVPINIVYTKKGTILFQNLKKYIHLKILKE</sequence>